<dbReference type="Proteomes" id="UP001286313">
    <property type="component" value="Unassembled WGS sequence"/>
</dbReference>
<comment type="caution">
    <text evidence="1">The sequence shown here is derived from an EMBL/GenBank/DDBJ whole genome shotgun (WGS) entry which is preliminary data.</text>
</comment>
<keyword evidence="2" id="KW-1185">Reference proteome</keyword>
<dbReference type="AlphaFoldDB" id="A0AAE1GLX7"/>
<name>A0AAE1GLX7_PETCI</name>
<organism evidence="1 2">
    <name type="scientific">Petrolisthes cinctipes</name>
    <name type="common">Flat porcelain crab</name>
    <dbReference type="NCBI Taxonomy" id="88211"/>
    <lineage>
        <taxon>Eukaryota</taxon>
        <taxon>Metazoa</taxon>
        <taxon>Ecdysozoa</taxon>
        <taxon>Arthropoda</taxon>
        <taxon>Crustacea</taxon>
        <taxon>Multicrustacea</taxon>
        <taxon>Malacostraca</taxon>
        <taxon>Eumalacostraca</taxon>
        <taxon>Eucarida</taxon>
        <taxon>Decapoda</taxon>
        <taxon>Pleocyemata</taxon>
        <taxon>Anomura</taxon>
        <taxon>Galatheoidea</taxon>
        <taxon>Porcellanidae</taxon>
        <taxon>Petrolisthes</taxon>
    </lineage>
</organism>
<accession>A0AAE1GLX7</accession>
<proteinExistence type="predicted"/>
<evidence type="ECO:0000313" key="1">
    <source>
        <dbReference type="EMBL" id="KAK3895753.1"/>
    </source>
</evidence>
<dbReference type="EMBL" id="JAWQEG010000033">
    <property type="protein sequence ID" value="KAK3895753.1"/>
    <property type="molecule type" value="Genomic_DNA"/>
</dbReference>
<gene>
    <name evidence="1" type="ORF">Pcinc_000676</name>
</gene>
<evidence type="ECO:0000313" key="2">
    <source>
        <dbReference type="Proteomes" id="UP001286313"/>
    </source>
</evidence>
<reference evidence="1" key="1">
    <citation type="submission" date="2023-10" db="EMBL/GenBank/DDBJ databases">
        <title>Genome assemblies of two species of porcelain crab, Petrolisthes cinctipes and Petrolisthes manimaculis (Anomura: Porcellanidae).</title>
        <authorList>
            <person name="Angst P."/>
        </authorList>
    </citation>
    <scope>NUCLEOTIDE SEQUENCE</scope>
    <source>
        <strain evidence="1">PB745_01</strain>
        <tissue evidence="1">Gill</tissue>
    </source>
</reference>
<protein>
    <submittedName>
        <fullName evidence="1">Uncharacterized protein</fullName>
    </submittedName>
</protein>
<sequence>MTTLEPCHHYEPSKRLPLNDAHAPINAPRYTTCMPLVTPHFKDDHITLYLRATRPVLPRYATRTPLATTRSMNDHITLYLCTTRPLPLRYATSTPQAT</sequence>